<dbReference type="Proteomes" id="UP000239352">
    <property type="component" value="Unassembled WGS sequence"/>
</dbReference>
<sequence>MTSIDTRTVITAVFRHLFRYAYTPDETAELIETVLTEPPLPICEIYVWDRPCRSIRDEDGPAFPEAGRLRIACPADQPWAALNYINPAAPDGALVDSYNPTTTDETPALLFDPEGDLWFPASASLPLDQARQAIAEYCRTGQRPTCVQWQPGQWY</sequence>
<protein>
    <recommendedName>
        <fullName evidence="3">Immunity protein Imm1</fullName>
    </recommendedName>
</protein>
<dbReference type="Pfam" id="PF14430">
    <property type="entry name" value="Imm1"/>
    <property type="match status" value="1"/>
</dbReference>
<proteinExistence type="predicted"/>
<dbReference type="EMBL" id="PVSR01000067">
    <property type="protein sequence ID" value="PRW61686.1"/>
    <property type="molecule type" value="Genomic_DNA"/>
</dbReference>
<evidence type="ECO:0000313" key="1">
    <source>
        <dbReference type="EMBL" id="PRW61686.1"/>
    </source>
</evidence>
<keyword evidence="2" id="KW-1185">Reference proteome</keyword>
<organism evidence="1 2">
    <name type="scientific">Actinopolyspora mortivallis</name>
    <dbReference type="NCBI Taxonomy" id="33906"/>
    <lineage>
        <taxon>Bacteria</taxon>
        <taxon>Bacillati</taxon>
        <taxon>Actinomycetota</taxon>
        <taxon>Actinomycetes</taxon>
        <taxon>Actinopolysporales</taxon>
        <taxon>Actinopolysporaceae</taxon>
        <taxon>Actinopolyspora</taxon>
    </lineage>
</organism>
<dbReference type="InterPro" id="IPR025680">
    <property type="entry name" value="DddI"/>
</dbReference>
<dbReference type="AlphaFoldDB" id="A0A2T0GRE8"/>
<dbReference type="InParanoid" id="A0A2T0GRE8"/>
<evidence type="ECO:0000313" key="2">
    <source>
        <dbReference type="Proteomes" id="UP000239352"/>
    </source>
</evidence>
<name>A0A2T0GRE8_ACTMO</name>
<dbReference type="RefSeq" id="WP_106115351.1">
    <property type="nucleotide sequence ID" value="NZ_PVSR01000067.1"/>
</dbReference>
<reference evidence="1 2" key="1">
    <citation type="submission" date="2018-03" db="EMBL/GenBank/DDBJ databases">
        <title>Actinopolyspora mortivallis from Sahara, screening for active biomolecules.</title>
        <authorList>
            <person name="Selama O."/>
            <person name="Wellington E.M.H."/>
            <person name="Hacene H."/>
        </authorList>
    </citation>
    <scope>NUCLEOTIDE SEQUENCE [LARGE SCALE GENOMIC DNA]</scope>
    <source>
        <strain evidence="1 2">M5A</strain>
    </source>
</reference>
<comment type="caution">
    <text evidence="1">The sequence shown here is derived from an EMBL/GenBank/DDBJ whole genome shotgun (WGS) entry which is preliminary data.</text>
</comment>
<gene>
    <name evidence="1" type="ORF">CEP50_19405</name>
</gene>
<accession>A0A2T0GRE8</accession>
<evidence type="ECO:0008006" key="3">
    <source>
        <dbReference type="Google" id="ProtNLM"/>
    </source>
</evidence>